<sequence length="794" mass="92531">MAPHVIRNNHIVFVLKKIGVSTKHRNNNDIRYVESFTCEELERYIAKNPGCTLFEALKNEELYSNIRVFFDVDMEGTLDDNSSAINDFMRVITKFIADYAFDSCKMNTEKDKQQMINDMKENFSITESTNTEKTSFHLIFFNCYTTVDTLINMGKKLLPLIKRSNNRLIKAIDTAVYRHNPSLRVVGTRKTPDNVYIHSKTDNRVPFKNYLFTYVDFKDDCYYFVDESNYNQSPDLLNWRDEYIPFHDAMKKVCKVIGNNILNLKEITPENLTEIPLNINYATPCNLCKKVSHKHPHKLLIDNDCIRIIKCGNPNNCKIKVIQLEGNKLFSISQQIIDLNVINISDRGEYLIWLKDVWRMCEDESNITKLILYMKDYISSDCTGLLLCPRNRKVIEHNLKDMLIDPIETDIYPEKLQFTNGVYDIKDSVFYQGNDAKNFVCTVSTGYKYEDKEDINGVIEELSKILDDIQPKTKENSENRELYEQILSSCLMGTTKQCIFFFYGETATGKSTTKKLLKSVMHNMFLETGQVILTEQMDKGPNPFIANMHLKRAVFCSELPDFSCNTSKKIRSDNIKKLTEPCIVGRPCYSNKINNRNHATIIIDTNYKPVFDKVDNAIMRRIALVNFKTHFTNSRKKVYNTKYDFIKPLNEGLDSKIQSNYFRYAFLKILLGWYQKYHVPNLTILPTPDKIPDFKFRLKIDALIIPSSTTHIKYIKELSKLGYIIDEDGLPVLYVSTFQQKLQVYFNVKLYGHDIESFILKNKKYINFTDEYMSFIFIEDLNNINVSTDISNTE</sequence>
<proteinExistence type="predicted"/>
<evidence type="ECO:0000256" key="2">
    <source>
        <dbReference type="ARBA" id="ARBA00022801"/>
    </source>
</evidence>
<organism evidence="6">
    <name type="scientific">Shearwaterpox virus</name>
    <dbReference type="NCBI Taxonomy" id="1974596"/>
    <lineage>
        <taxon>Viruses</taxon>
        <taxon>Varidnaviria</taxon>
        <taxon>Bamfordvirae</taxon>
        <taxon>Nucleocytoviricota</taxon>
        <taxon>Pokkesviricetes</taxon>
        <taxon>Chitovirales</taxon>
        <taxon>Poxviridae</taxon>
        <taxon>Chordopoxvirinae</taxon>
        <taxon>Avipoxvirus</taxon>
        <taxon>Avipoxvirus canarypox</taxon>
        <taxon>Canarypox virus</taxon>
    </lineage>
</organism>
<evidence type="ECO:0000313" key="6">
    <source>
        <dbReference type="EMBL" id="ARE67300.1"/>
    </source>
</evidence>
<dbReference type="Proteomes" id="UP000319767">
    <property type="component" value="Segment"/>
</dbReference>
<reference evidence="6" key="1">
    <citation type="journal article" date="2017" name="BMC Genomics">
        <title>Genomic characterization of two novel pathogenic avipoxviruses isolated from pacific shearwaters (Ardenna spp.).</title>
        <authorList>
            <person name="Sarker S."/>
            <person name="Das S."/>
            <person name="Lavers J.L."/>
            <person name="Hutton I."/>
            <person name="Helbig K."/>
            <person name="Imbery J."/>
            <person name="Upton C."/>
            <person name="Raidal S.R."/>
        </authorList>
    </citation>
    <scope>NUCLEOTIDE SEQUENCE [LARGE SCALE GENOMIC DNA]</scope>
    <source>
        <strain evidence="6">SWPV-2</strain>
    </source>
</reference>
<dbReference type="PANTHER" id="PTHR35372">
    <property type="entry name" value="ATP BINDING PROTEIN-RELATED"/>
    <property type="match status" value="1"/>
</dbReference>
<dbReference type="InterPro" id="IPR014015">
    <property type="entry name" value="Helicase_SF3_DNA-vir"/>
</dbReference>
<keyword evidence="1" id="KW-0547">Nucleotide-binding</keyword>
<dbReference type="InterPro" id="IPR051620">
    <property type="entry name" value="ORF904-like_C"/>
</dbReference>
<dbReference type="InterPro" id="IPR027417">
    <property type="entry name" value="P-loop_NTPase"/>
</dbReference>
<dbReference type="Pfam" id="PF08706">
    <property type="entry name" value="D5_N"/>
    <property type="match status" value="1"/>
</dbReference>
<evidence type="ECO:0000259" key="5">
    <source>
        <dbReference type="PROSITE" id="PS51206"/>
    </source>
</evidence>
<dbReference type="GO" id="GO:0005524">
    <property type="term" value="F:ATP binding"/>
    <property type="evidence" value="ECO:0007669"/>
    <property type="project" value="UniProtKB-KW"/>
</dbReference>
<keyword evidence="4" id="KW-0067">ATP-binding</keyword>
<dbReference type="GO" id="GO:0016787">
    <property type="term" value="F:hydrolase activity"/>
    <property type="evidence" value="ECO:0007669"/>
    <property type="project" value="UniProtKB-KW"/>
</dbReference>
<dbReference type="Pfam" id="PF03288">
    <property type="entry name" value="Pox_D5"/>
    <property type="match status" value="1"/>
</dbReference>
<name>A0A1V0QG46_CNPV</name>
<keyword evidence="3" id="KW-0347">Helicase</keyword>
<accession>A0A1V0QG46</accession>
<feature type="domain" description="SF3 helicase" evidence="5">
    <location>
        <begin position="478"/>
        <end position="640"/>
    </location>
</feature>
<dbReference type="InterPro" id="IPR004968">
    <property type="entry name" value="DNA_primase/NTPase_C"/>
</dbReference>
<keyword evidence="2" id="KW-0378">Hydrolase</keyword>
<dbReference type="EMBL" id="KX857215">
    <property type="protein sequence ID" value="ARE67300.1"/>
    <property type="molecule type" value="Genomic_DNA"/>
</dbReference>
<dbReference type="PROSITE" id="PS51206">
    <property type="entry name" value="SF3_HELICASE_1"/>
    <property type="match status" value="1"/>
</dbReference>
<evidence type="ECO:0000256" key="1">
    <source>
        <dbReference type="ARBA" id="ARBA00022741"/>
    </source>
</evidence>
<gene>
    <name evidence="6" type="primary">SWPV2-077</name>
</gene>
<evidence type="ECO:0000256" key="3">
    <source>
        <dbReference type="ARBA" id="ARBA00022806"/>
    </source>
</evidence>
<protein>
    <submittedName>
        <fullName evidence="6">SWPV2-ORF077</fullName>
    </submittedName>
</protein>
<dbReference type="PANTHER" id="PTHR35372:SF2">
    <property type="entry name" value="SF3 HELICASE DOMAIN-CONTAINING PROTEIN"/>
    <property type="match status" value="1"/>
</dbReference>
<dbReference type="Gene3D" id="3.40.50.300">
    <property type="entry name" value="P-loop containing nucleotide triphosphate hydrolases"/>
    <property type="match status" value="1"/>
</dbReference>
<evidence type="ECO:0000256" key="4">
    <source>
        <dbReference type="ARBA" id="ARBA00022840"/>
    </source>
</evidence>
<dbReference type="SUPFAM" id="SSF52540">
    <property type="entry name" value="P-loop containing nucleoside triphosphate hydrolases"/>
    <property type="match status" value="1"/>
</dbReference>
<dbReference type="InterPro" id="IPR014818">
    <property type="entry name" value="Phage/plasmid_primase_P4_C"/>
</dbReference>
<dbReference type="GO" id="GO:0004386">
    <property type="term" value="F:helicase activity"/>
    <property type="evidence" value="ECO:0007669"/>
    <property type="project" value="UniProtKB-KW"/>
</dbReference>